<evidence type="ECO:0000256" key="1">
    <source>
        <dbReference type="ARBA" id="ARBA00006484"/>
    </source>
</evidence>
<proteinExistence type="inferred from homology"/>
<dbReference type="EMBL" id="CP149782">
    <property type="protein sequence ID" value="WYF45117.1"/>
    <property type="molecule type" value="Genomic_DNA"/>
</dbReference>
<dbReference type="InterPro" id="IPR036291">
    <property type="entry name" value="NAD(P)-bd_dom_sf"/>
</dbReference>
<evidence type="ECO:0000259" key="5">
    <source>
        <dbReference type="SMART" id="SM00822"/>
    </source>
</evidence>
<evidence type="ECO:0000256" key="3">
    <source>
        <dbReference type="RuleBase" id="RU000363"/>
    </source>
</evidence>
<protein>
    <submittedName>
        <fullName evidence="6">SDR family NAD(P)-dependent oxidoreductase</fullName>
    </submittedName>
</protein>
<dbReference type="SMART" id="SM00822">
    <property type="entry name" value="PKS_KR"/>
    <property type="match status" value="1"/>
</dbReference>
<reference evidence="6" key="1">
    <citation type="submission" date="2024-03" db="EMBL/GenBank/DDBJ databases">
        <title>Deinococcus weizhi sp. nov., isolated from human skin.</title>
        <authorList>
            <person name="Wei Z."/>
            <person name="Tian F."/>
            <person name="Yang C."/>
            <person name="Xin L.T."/>
            <person name="Wen Z.J."/>
            <person name="Lan K.C."/>
            <person name="Yu L."/>
            <person name="Zhe W."/>
            <person name="Dan F.D."/>
            <person name="Jun W."/>
            <person name="Rui Z."/>
            <person name="Yong X.J."/>
            <person name="Ting Y."/>
            <person name="Wei X."/>
            <person name="Xu Z.G."/>
            <person name="Xin Z."/>
            <person name="Dong F.G."/>
            <person name="Ni X.M."/>
            <person name="Zheng M.G."/>
            <person name="Chun Y."/>
            <person name="Qian W.X."/>
        </authorList>
    </citation>
    <scope>NUCLEOTIDE SEQUENCE</scope>
    <source>
        <strain evidence="6">VB142</strain>
    </source>
</reference>
<feature type="domain" description="Ketoreductase" evidence="5">
    <location>
        <begin position="31"/>
        <end position="203"/>
    </location>
</feature>
<dbReference type="GO" id="GO:0016020">
    <property type="term" value="C:membrane"/>
    <property type="evidence" value="ECO:0007669"/>
    <property type="project" value="TreeGrafter"/>
</dbReference>
<keyword evidence="2" id="KW-0560">Oxidoreductase</keyword>
<dbReference type="PRINTS" id="PR00080">
    <property type="entry name" value="SDRFAMILY"/>
</dbReference>
<dbReference type="PROSITE" id="PS00061">
    <property type="entry name" value="ADH_SHORT"/>
    <property type="match status" value="1"/>
</dbReference>
<feature type="compositionally biased region" description="Basic and acidic residues" evidence="4">
    <location>
        <begin position="316"/>
        <end position="328"/>
    </location>
</feature>
<dbReference type="InterPro" id="IPR002347">
    <property type="entry name" value="SDR_fam"/>
</dbReference>
<evidence type="ECO:0000313" key="6">
    <source>
        <dbReference type="EMBL" id="WYF45117.1"/>
    </source>
</evidence>
<comment type="similarity">
    <text evidence="1 3">Belongs to the short-chain dehydrogenases/reductases (SDR) family.</text>
</comment>
<dbReference type="PRINTS" id="PR00081">
    <property type="entry name" value="GDHRDH"/>
</dbReference>
<dbReference type="AlphaFoldDB" id="A0AAU6Q3L2"/>
<gene>
    <name evidence="6" type="ORF">WDJ50_03075</name>
</gene>
<dbReference type="Pfam" id="PF00106">
    <property type="entry name" value="adh_short"/>
    <property type="match status" value="1"/>
</dbReference>
<organism evidence="6">
    <name type="scientific">Deinococcus sp. VB142</name>
    <dbReference type="NCBI Taxonomy" id="3112952"/>
    <lineage>
        <taxon>Bacteria</taxon>
        <taxon>Thermotogati</taxon>
        <taxon>Deinococcota</taxon>
        <taxon>Deinococci</taxon>
        <taxon>Deinococcales</taxon>
        <taxon>Deinococcaceae</taxon>
        <taxon>Deinococcus</taxon>
    </lineage>
</organism>
<evidence type="ECO:0000256" key="4">
    <source>
        <dbReference type="SAM" id="MobiDB-lite"/>
    </source>
</evidence>
<dbReference type="InterPro" id="IPR057326">
    <property type="entry name" value="KR_dom"/>
</dbReference>
<feature type="region of interest" description="Disordered" evidence="4">
    <location>
        <begin position="298"/>
        <end position="334"/>
    </location>
</feature>
<dbReference type="RefSeq" id="WP_339096289.1">
    <property type="nucleotide sequence ID" value="NZ_CP149782.1"/>
</dbReference>
<dbReference type="InterPro" id="IPR020904">
    <property type="entry name" value="Sc_DH/Rdtase_CS"/>
</dbReference>
<evidence type="ECO:0000256" key="2">
    <source>
        <dbReference type="ARBA" id="ARBA00023002"/>
    </source>
</evidence>
<dbReference type="PANTHER" id="PTHR44196:SF1">
    <property type="entry name" value="DEHYDROGENASE_REDUCTASE SDR FAMILY MEMBER 7B"/>
    <property type="match status" value="1"/>
</dbReference>
<dbReference type="PANTHER" id="PTHR44196">
    <property type="entry name" value="DEHYDROGENASE/REDUCTASE SDR FAMILY MEMBER 7B"/>
    <property type="match status" value="1"/>
</dbReference>
<dbReference type="Gene3D" id="3.40.50.720">
    <property type="entry name" value="NAD(P)-binding Rossmann-like Domain"/>
    <property type="match status" value="1"/>
</dbReference>
<dbReference type="GO" id="GO:0016491">
    <property type="term" value="F:oxidoreductase activity"/>
    <property type="evidence" value="ECO:0007669"/>
    <property type="project" value="UniProtKB-KW"/>
</dbReference>
<dbReference type="SUPFAM" id="SSF51735">
    <property type="entry name" value="NAD(P)-binding Rossmann-fold domains"/>
    <property type="match status" value="1"/>
</dbReference>
<accession>A0AAU6Q3L2</accession>
<name>A0AAU6Q3L2_9DEIO</name>
<sequence length="334" mass="35304">MRLPKRLLLTAGALALAGRRALKPTADLRGKHVLITGGSRGLGLALARELAGRGARLTLVARTRSDLETAAAELRGRGAEVQVVAADLTRAGSAEQVREAAAHFGDLDVLVHNAGLIQTGPLDNMTEGDFRDVMEIHAFAPLRLVRTFLPQLRRRQGRVLLVSSVGGKVAVPHLVPYSMSKFASVGLGQGLRAELAAQGVTVTTVCPGLMRTGSVRQATVKGQHEREYALLATLANLPVLTLAADEAARRIVQALVRGDAEAMIGGPALLLRSAQALAPQLTADVLALSHRFLPGPGVTDQPRLGAEVETPLTEKNPLKRAAEERYNEEGGATN</sequence>